<dbReference type="InterPro" id="IPR002490">
    <property type="entry name" value="V-ATPase_116kDa_su"/>
</dbReference>
<reference evidence="13" key="1">
    <citation type="submission" date="2016-06" db="UniProtKB">
        <authorList>
            <consortium name="WormBaseParasite"/>
        </authorList>
    </citation>
    <scope>IDENTIFICATION</scope>
</reference>
<evidence type="ECO:0000256" key="7">
    <source>
        <dbReference type="ARBA" id="ARBA00023065"/>
    </source>
</evidence>
<evidence type="ECO:0000313" key="13">
    <source>
        <dbReference type="WBParaSite" id="TCNE_0001356401-mRNA-1"/>
    </source>
</evidence>
<keyword evidence="10" id="KW-0175">Coiled coil</keyword>
<accession>A0A183UYJ4</accession>
<dbReference type="PANTHER" id="PTHR11629:SF58">
    <property type="entry name" value="V-TYPE PROTON ATPASE 116 KDA SUBUNIT A 3"/>
    <property type="match status" value="1"/>
</dbReference>
<evidence type="ECO:0000256" key="5">
    <source>
        <dbReference type="ARBA" id="ARBA00022781"/>
    </source>
</evidence>
<evidence type="ECO:0000313" key="12">
    <source>
        <dbReference type="Proteomes" id="UP000050794"/>
    </source>
</evidence>
<keyword evidence="6 9" id="KW-1133">Transmembrane helix</keyword>
<evidence type="ECO:0000256" key="3">
    <source>
        <dbReference type="ARBA" id="ARBA00022448"/>
    </source>
</evidence>
<keyword evidence="7 9" id="KW-0406">Ion transport</keyword>
<protein>
    <recommendedName>
        <fullName evidence="9">V-type proton ATPase subunit a</fullName>
    </recommendedName>
</protein>
<comment type="subcellular location">
    <subcellularLocation>
        <location evidence="1">Membrane</location>
        <topology evidence="1">Multi-pass membrane protein</topology>
    </subcellularLocation>
</comment>
<dbReference type="PIRSF" id="PIRSF001293">
    <property type="entry name" value="ATP6V0A1"/>
    <property type="match status" value="1"/>
</dbReference>
<organism evidence="12 13">
    <name type="scientific">Toxocara canis</name>
    <name type="common">Canine roundworm</name>
    <dbReference type="NCBI Taxonomy" id="6265"/>
    <lineage>
        <taxon>Eukaryota</taxon>
        <taxon>Metazoa</taxon>
        <taxon>Ecdysozoa</taxon>
        <taxon>Nematoda</taxon>
        <taxon>Chromadorea</taxon>
        <taxon>Rhabditida</taxon>
        <taxon>Spirurina</taxon>
        <taxon>Ascaridomorpha</taxon>
        <taxon>Ascaridoidea</taxon>
        <taxon>Toxocaridae</taxon>
        <taxon>Toxocara</taxon>
    </lineage>
</organism>
<evidence type="ECO:0000256" key="1">
    <source>
        <dbReference type="ARBA" id="ARBA00004141"/>
    </source>
</evidence>
<reference evidence="11 12" key="2">
    <citation type="submission" date="2018-11" db="EMBL/GenBank/DDBJ databases">
        <authorList>
            <consortium name="Pathogen Informatics"/>
        </authorList>
    </citation>
    <scope>NUCLEOTIDE SEQUENCE [LARGE SCALE GENOMIC DNA]</scope>
</reference>
<keyword evidence="8 9" id="KW-0472">Membrane</keyword>
<dbReference type="AlphaFoldDB" id="A0A183UYJ4"/>
<dbReference type="InterPro" id="IPR026028">
    <property type="entry name" value="V-type_ATPase_116kDa_su_euka"/>
</dbReference>
<dbReference type="WBParaSite" id="TCNE_0001356401-mRNA-1">
    <property type="protein sequence ID" value="TCNE_0001356401-mRNA-1"/>
    <property type="gene ID" value="TCNE_0001356401"/>
</dbReference>
<name>A0A183UYJ4_TOXCA</name>
<feature type="transmembrane region" description="Helical" evidence="9">
    <location>
        <begin position="664"/>
        <end position="687"/>
    </location>
</feature>
<dbReference type="GO" id="GO:0005886">
    <property type="term" value="C:plasma membrane"/>
    <property type="evidence" value="ECO:0007669"/>
    <property type="project" value="TreeGrafter"/>
</dbReference>
<feature type="transmembrane region" description="Helical" evidence="9">
    <location>
        <begin position="827"/>
        <end position="852"/>
    </location>
</feature>
<dbReference type="PANTHER" id="PTHR11629">
    <property type="entry name" value="VACUOLAR PROTON ATPASES"/>
    <property type="match status" value="1"/>
</dbReference>
<evidence type="ECO:0000256" key="4">
    <source>
        <dbReference type="ARBA" id="ARBA00022692"/>
    </source>
</evidence>
<evidence type="ECO:0000256" key="6">
    <source>
        <dbReference type="ARBA" id="ARBA00022989"/>
    </source>
</evidence>
<gene>
    <name evidence="11" type="ORF">TCNE_LOCUS13564</name>
</gene>
<evidence type="ECO:0000256" key="9">
    <source>
        <dbReference type="RuleBase" id="RU361189"/>
    </source>
</evidence>
<dbReference type="GO" id="GO:0051117">
    <property type="term" value="F:ATPase binding"/>
    <property type="evidence" value="ECO:0007669"/>
    <property type="project" value="TreeGrafter"/>
</dbReference>
<feature type="coiled-coil region" evidence="10">
    <location>
        <begin position="58"/>
        <end position="135"/>
    </location>
</feature>
<sequence>MGSLLRSESMSLAQLFLQTDAAYACVAELGEIGLVQFRDLNPNVNVYQRKFVNEVRRCDEMERKLRFIEGELQKDSIEIPDVSDHIPAPLPKDMVELEAKFERLEEELLEINGSMESLRKNYIELNEMLEVLDRVQQFFDEGHPDHARETLLDVQQGIAGPISDTDVGGFPLEPIRRIDRDEKKEDSEMQFIAGVLQRSRARSFERMLWRWCRGNVFVRTSDISKTSDPLMGDPSEKSVFIIFFYGEALRARAKKVCDGFSASVYNCPESSEGRAMIKEGIAVRIAEMKTVLNQTIEHRQKVLRATAQNHKVWCIKVLKIKSIFHTLNMFSLDITQKCLIAECWIPKADMPAVQNALKLGTEVSGTDIPCILNEMETNTVPPTFHKVNKFTRGFQNIVDSYGIATYREINPAPWTIITFPFIFAVMFGDAGHGFIMFLAALAFVIFEQKLADMKIRDEIFNTFFGGRYVILLMGLFSIYTGLIYNDIYSKAINIFGSSWKNPYNHSLIDKYLEVEEDNEPMFTLPPEYAFDNDYGPYPFGVDPVWNLAENRLNYLNPLKMKLSVIIGVSQMLFGLILSFFNHSTMLFTGRFDSELLRCNHMQILESVDGAQLRLTRIYSKHFKAVVDILFMFIPQLVFLSCIFIYLCCQILIKWICFSAHPGYVFGFYYPSTHCAPSLLIGLINMFMMKSRLEGFVENNKPDEFNKTVELDQCYLQQWYPNQALIEQIFLILAVVSVPVMLLVKPIILCVQSSRGKHIPSAGHGGDEGEERPYGRMLSLSGALSTLDAIRRVIYIFGEQLSEVLWSMVFNIAFTLSGYVGIVGQFFIFWAFAVLTVSILILMEGLSAFLHALRLHWVEFQSKFYGGLGYQFEPFSFELIIRQAEGFDS</sequence>
<dbReference type="GO" id="GO:0046961">
    <property type="term" value="F:proton-transporting ATPase activity, rotational mechanism"/>
    <property type="evidence" value="ECO:0007669"/>
    <property type="project" value="InterPro"/>
</dbReference>
<keyword evidence="12" id="KW-1185">Reference proteome</keyword>
<dbReference type="Proteomes" id="UP000050794">
    <property type="component" value="Unassembled WGS sequence"/>
</dbReference>
<feature type="transmembrane region" description="Helical" evidence="9">
    <location>
        <begin position="416"/>
        <end position="446"/>
    </location>
</feature>
<proteinExistence type="inferred from homology"/>
<evidence type="ECO:0000256" key="8">
    <source>
        <dbReference type="ARBA" id="ARBA00023136"/>
    </source>
</evidence>
<comment type="function">
    <text evidence="9">Essential component of the vacuolar proton pump (V-ATPase), a multimeric enzyme that catalyzes the translocation of protons across the membranes. Required for assembly and activity of the V-ATPase.</text>
</comment>
<feature type="transmembrane region" description="Helical" evidence="9">
    <location>
        <begin position="728"/>
        <end position="750"/>
    </location>
</feature>
<dbReference type="Pfam" id="PF01496">
    <property type="entry name" value="V_ATPase_I"/>
    <property type="match status" value="3"/>
</dbReference>
<comment type="similarity">
    <text evidence="2 9">Belongs to the V-ATPase 116 kDa subunit family.</text>
</comment>
<keyword evidence="5 9" id="KW-0375">Hydrogen ion transport</keyword>
<dbReference type="GO" id="GO:0000220">
    <property type="term" value="C:vacuolar proton-transporting V-type ATPase, V0 domain"/>
    <property type="evidence" value="ECO:0007669"/>
    <property type="project" value="InterPro"/>
</dbReference>
<dbReference type="EMBL" id="UYWY01021785">
    <property type="protein sequence ID" value="VDM44885.1"/>
    <property type="molecule type" value="Genomic_DNA"/>
</dbReference>
<evidence type="ECO:0000256" key="10">
    <source>
        <dbReference type="SAM" id="Coils"/>
    </source>
</evidence>
<feature type="transmembrane region" description="Helical" evidence="9">
    <location>
        <begin position="628"/>
        <end position="652"/>
    </location>
</feature>
<keyword evidence="4 9" id="KW-0812">Transmembrane</keyword>
<evidence type="ECO:0000256" key="2">
    <source>
        <dbReference type="ARBA" id="ARBA00009904"/>
    </source>
</evidence>
<feature type="transmembrane region" description="Helical" evidence="9">
    <location>
        <begin position="562"/>
        <end position="580"/>
    </location>
</feature>
<dbReference type="GO" id="GO:0007035">
    <property type="term" value="P:vacuolar acidification"/>
    <property type="evidence" value="ECO:0007669"/>
    <property type="project" value="TreeGrafter"/>
</dbReference>
<feature type="transmembrane region" description="Helical" evidence="9">
    <location>
        <begin position="803"/>
        <end position="821"/>
    </location>
</feature>
<feature type="transmembrane region" description="Helical" evidence="9">
    <location>
        <begin position="466"/>
        <end position="484"/>
    </location>
</feature>
<keyword evidence="3 9" id="KW-0813">Transport</keyword>
<evidence type="ECO:0000313" key="11">
    <source>
        <dbReference type="EMBL" id="VDM44885.1"/>
    </source>
</evidence>